<evidence type="ECO:0000256" key="7">
    <source>
        <dbReference type="ARBA" id="ARBA00035438"/>
    </source>
</evidence>
<evidence type="ECO:0000256" key="4">
    <source>
        <dbReference type="ARBA" id="ARBA00023128"/>
    </source>
</evidence>
<keyword evidence="9" id="KW-1185">Reference proteome</keyword>
<protein>
    <recommendedName>
        <fullName evidence="6">Small ribosomal subunit protein bS16m</fullName>
    </recommendedName>
    <alternativeName>
        <fullName evidence="7">28S ribosomal protein S16, mitochondrial</fullName>
    </alternativeName>
</protein>
<dbReference type="GO" id="GO:0003735">
    <property type="term" value="F:structural constituent of ribosome"/>
    <property type="evidence" value="ECO:0007669"/>
    <property type="project" value="InterPro"/>
</dbReference>
<proteinExistence type="inferred from homology"/>
<dbReference type="PANTHER" id="PTHR12919:SF20">
    <property type="entry name" value="SMALL RIBOSOMAL SUBUNIT PROTEIN BS16M"/>
    <property type="match status" value="1"/>
</dbReference>
<reference evidence="10" key="1">
    <citation type="submission" date="2016-06" db="UniProtKB">
        <authorList>
            <consortium name="WormBaseParasite"/>
        </authorList>
    </citation>
    <scope>IDENTIFICATION</scope>
</reference>
<evidence type="ECO:0000313" key="10">
    <source>
        <dbReference type="WBParaSite" id="SBAD_0000455701-mRNA-1"/>
    </source>
</evidence>
<dbReference type="SUPFAM" id="SSF54565">
    <property type="entry name" value="Ribosomal protein S16"/>
    <property type="match status" value="1"/>
</dbReference>
<dbReference type="GO" id="GO:0032543">
    <property type="term" value="P:mitochondrial translation"/>
    <property type="evidence" value="ECO:0007669"/>
    <property type="project" value="TreeGrafter"/>
</dbReference>
<evidence type="ECO:0000256" key="6">
    <source>
        <dbReference type="ARBA" id="ARBA00035263"/>
    </source>
</evidence>
<dbReference type="OrthoDB" id="407221at2759"/>
<dbReference type="Proteomes" id="UP000270296">
    <property type="component" value="Unassembled WGS sequence"/>
</dbReference>
<evidence type="ECO:0000256" key="1">
    <source>
        <dbReference type="ARBA" id="ARBA00004173"/>
    </source>
</evidence>
<evidence type="ECO:0000313" key="9">
    <source>
        <dbReference type="Proteomes" id="UP000270296"/>
    </source>
</evidence>
<dbReference type="Gene3D" id="3.30.1320.10">
    <property type="match status" value="1"/>
</dbReference>
<dbReference type="InterPro" id="IPR000307">
    <property type="entry name" value="Ribosomal_bS16"/>
</dbReference>
<dbReference type="EMBL" id="UZAM01008277">
    <property type="protein sequence ID" value="VDP04149.1"/>
    <property type="molecule type" value="Genomic_DNA"/>
</dbReference>
<dbReference type="WBParaSite" id="SBAD_0000455701-mRNA-1">
    <property type="protein sequence ID" value="SBAD_0000455701-mRNA-1"/>
    <property type="gene ID" value="SBAD_0000455701"/>
</dbReference>
<comment type="similarity">
    <text evidence="2">Belongs to the bacterial ribosomal protein bS16 family.</text>
</comment>
<dbReference type="PANTHER" id="PTHR12919">
    <property type="entry name" value="30S RIBOSOMAL PROTEIN S16"/>
    <property type="match status" value="1"/>
</dbReference>
<name>A0A183IL71_9BILA</name>
<keyword evidence="5" id="KW-0687">Ribonucleoprotein</keyword>
<dbReference type="InterPro" id="IPR023803">
    <property type="entry name" value="Ribosomal_bS16_dom_sf"/>
</dbReference>
<dbReference type="FunFam" id="3.30.1320.10:FF:000004">
    <property type="entry name" value="28S ribosomal protein S16, mitochondrial"/>
    <property type="match status" value="1"/>
</dbReference>
<dbReference type="GO" id="GO:0005743">
    <property type="term" value="C:mitochondrial inner membrane"/>
    <property type="evidence" value="ECO:0007669"/>
    <property type="project" value="UniProtKB-ARBA"/>
</dbReference>
<evidence type="ECO:0000256" key="2">
    <source>
        <dbReference type="ARBA" id="ARBA00006668"/>
    </source>
</evidence>
<reference evidence="8 9" key="2">
    <citation type="submission" date="2018-11" db="EMBL/GenBank/DDBJ databases">
        <authorList>
            <consortium name="Pathogen Informatics"/>
        </authorList>
    </citation>
    <scope>NUCLEOTIDE SEQUENCE [LARGE SCALE GENOMIC DNA]</scope>
</reference>
<keyword evidence="4" id="KW-0496">Mitochondrion</keyword>
<comment type="subcellular location">
    <subcellularLocation>
        <location evidence="1">Mitochondrion</location>
    </subcellularLocation>
</comment>
<evidence type="ECO:0000256" key="3">
    <source>
        <dbReference type="ARBA" id="ARBA00022980"/>
    </source>
</evidence>
<dbReference type="GO" id="GO:0005763">
    <property type="term" value="C:mitochondrial small ribosomal subunit"/>
    <property type="evidence" value="ECO:0007669"/>
    <property type="project" value="TreeGrafter"/>
</dbReference>
<evidence type="ECO:0000313" key="8">
    <source>
        <dbReference type="EMBL" id="VDP04149.1"/>
    </source>
</evidence>
<organism evidence="10">
    <name type="scientific">Soboliphyme baturini</name>
    <dbReference type="NCBI Taxonomy" id="241478"/>
    <lineage>
        <taxon>Eukaryota</taxon>
        <taxon>Metazoa</taxon>
        <taxon>Ecdysozoa</taxon>
        <taxon>Nematoda</taxon>
        <taxon>Enoplea</taxon>
        <taxon>Dorylaimia</taxon>
        <taxon>Dioctophymatida</taxon>
        <taxon>Dioctophymatoidea</taxon>
        <taxon>Soboliphymatidae</taxon>
        <taxon>Soboliphyme</taxon>
    </lineage>
</organism>
<keyword evidence="3" id="KW-0689">Ribosomal protein</keyword>
<dbReference type="Pfam" id="PF00886">
    <property type="entry name" value="Ribosomal_S16"/>
    <property type="match status" value="1"/>
</dbReference>
<dbReference type="NCBIfam" id="TIGR00002">
    <property type="entry name" value="S16"/>
    <property type="match status" value="1"/>
</dbReference>
<gene>
    <name evidence="8" type="ORF">SBAD_LOCUS4369</name>
</gene>
<evidence type="ECO:0000256" key="5">
    <source>
        <dbReference type="ARBA" id="ARBA00023274"/>
    </source>
</evidence>
<dbReference type="AlphaFoldDB" id="A0A183IL71"/>
<accession>A0A183IL71</accession>
<sequence>MAAQVPKFSITLARYGCANRPFFHIVVSKRKHRRWSDDVIEQVGTFDPLPNKHNEKLVAINFERIRYWMAQNVSISVSVLELLGLSGMLPIHPFTYIRAKHLKQNQLI</sequence>